<evidence type="ECO:0000313" key="1">
    <source>
        <dbReference type="EMBL" id="PRQ32792.1"/>
    </source>
</evidence>
<dbReference type="Proteomes" id="UP000238479">
    <property type="component" value="Chromosome 5"/>
</dbReference>
<keyword evidence="2" id="KW-1185">Reference proteome</keyword>
<dbReference type="STRING" id="74649.A0A2P6QF29"/>
<name>A0A2P6QF29_ROSCH</name>
<comment type="caution">
    <text evidence="1">The sequence shown here is derived from an EMBL/GenBank/DDBJ whole genome shotgun (WGS) entry which is preliminary data.</text>
</comment>
<reference evidence="1 2" key="1">
    <citation type="journal article" date="2018" name="Nat. Genet.">
        <title>The Rosa genome provides new insights in the design of modern roses.</title>
        <authorList>
            <person name="Bendahmane M."/>
        </authorList>
    </citation>
    <scope>NUCLEOTIDE SEQUENCE [LARGE SCALE GENOMIC DNA]</scope>
    <source>
        <strain evidence="2">cv. Old Blush</strain>
    </source>
</reference>
<dbReference type="EMBL" id="PDCK01000043">
    <property type="protein sequence ID" value="PRQ32792.1"/>
    <property type="molecule type" value="Genomic_DNA"/>
</dbReference>
<dbReference type="Gramene" id="PRQ32792">
    <property type="protein sequence ID" value="PRQ32792"/>
    <property type="gene ID" value="RchiOBHm_Chr5g0050331"/>
</dbReference>
<gene>
    <name evidence="1" type="ORF">RchiOBHm_Chr5g0050331</name>
</gene>
<dbReference type="AlphaFoldDB" id="A0A2P6QF29"/>
<dbReference type="InterPro" id="IPR011990">
    <property type="entry name" value="TPR-like_helical_dom_sf"/>
</dbReference>
<dbReference type="Gene3D" id="1.25.40.10">
    <property type="entry name" value="Tetratricopeptide repeat domain"/>
    <property type="match status" value="1"/>
</dbReference>
<dbReference type="SUPFAM" id="SSF48452">
    <property type="entry name" value="TPR-like"/>
    <property type="match status" value="1"/>
</dbReference>
<evidence type="ECO:0000313" key="2">
    <source>
        <dbReference type="Proteomes" id="UP000238479"/>
    </source>
</evidence>
<sequence>MGYSIWEIAKAFIDDHFELAIDLYTQATAVDPNKSEFYSDRAQANIKSNNLTEAVENLMGRPLVFFRYFGSGVLLSVDSKFSYGQPRFKFERWSYGFGIEGKNVKIGAKKITKKVSGLVLQKILCNNQSL</sequence>
<protein>
    <submittedName>
        <fullName evidence="1">Putative tetratricopeptide-like helical domain-containing protein</fullName>
    </submittedName>
</protein>
<proteinExistence type="predicted"/>
<organism evidence="1 2">
    <name type="scientific">Rosa chinensis</name>
    <name type="common">China rose</name>
    <dbReference type="NCBI Taxonomy" id="74649"/>
    <lineage>
        <taxon>Eukaryota</taxon>
        <taxon>Viridiplantae</taxon>
        <taxon>Streptophyta</taxon>
        <taxon>Embryophyta</taxon>
        <taxon>Tracheophyta</taxon>
        <taxon>Spermatophyta</taxon>
        <taxon>Magnoliopsida</taxon>
        <taxon>eudicotyledons</taxon>
        <taxon>Gunneridae</taxon>
        <taxon>Pentapetalae</taxon>
        <taxon>rosids</taxon>
        <taxon>fabids</taxon>
        <taxon>Rosales</taxon>
        <taxon>Rosaceae</taxon>
        <taxon>Rosoideae</taxon>
        <taxon>Rosoideae incertae sedis</taxon>
        <taxon>Rosa</taxon>
    </lineage>
</organism>
<accession>A0A2P6QF29</accession>